<comment type="similarity">
    <text evidence="2">Belongs to the bacterial solute-binding protein 1 family.</text>
</comment>
<dbReference type="EMBL" id="JAAVNE010000012">
    <property type="protein sequence ID" value="NKC31162.1"/>
    <property type="molecule type" value="Genomic_DNA"/>
</dbReference>
<feature type="chain" id="PRO_5046207064" evidence="3">
    <location>
        <begin position="26"/>
        <end position="424"/>
    </location>
</feature>
<protein>
    <submittedName>
        <fullName evidence="4">ABC transporter substrate-binding protein</fullName>
    </submittedName>
</protein>
<dbReference type="InterPro" id="IPR006059">
    <property type="entry name" value="SBP"/>
</dbReference>
<sequence length="424" mass="46218">MTIRLTRRAVLALPAALALPGLARAQQPVEITVHYAQPFIFKPSYDAITEAFARVEPNIRINYVTSPGYPEGTQLLLRQAATNQLPDLSFQGLNLLRVFAERGIAQDLMPFVTRDGAPAAQGYSEGLLSLGRFSNYQAGLPYAASTAITFLNADLARRAGFDPDNLPTDWDGHIRLAAAVKERAGGADGMWFAWSEWMFQTLVLGHGGRMMTPDERDIAFDGAEGLATLRLHDRYVRETQMPALNANTASQAFAAGRLGAFYWTTAVVRNFIQSVGQGFDFRTLPLPVVAGVPNGTLATGGAAGMMTARDPAKREAAWKFLRFATSPQGQALMAMNSGYVPCNQLAIDDPQYLGAFYRQNPLFQAAVTQMARQAPWFAFPGSNGVRITQAITNNTARVIESKATPEVALADMATEVRRLLPRRS</sequence>
<comment type="subcellular location">
    <subcellularLocation>
        <location evidence="1">Periplasm</location>
    </subcellularLocation>
</comment>
<dbReference type="PANTHER" id="PTHR43649:SF12">
    <property type="entry name" value="DIACETYLCHITOBIOSE BINDING PROTEIN DASA"/>
    <property type="match status" value="1"/>
</dbReference>
<evidence type="ECO:0000313" key="5">
    <source>
        <dbReference type="Proteomes" id="UP000787635"/>
    </source>
</evidence>
<keyword evidence="5" id="KW-1185">Reference proteome</keyword>
<dbReference type="InterPro" id="IPR050490">
    <property type="entry name" value="Bact_solute-bd_prot1"/>
</dbReference>
<evidence type="ECO:0000256" key="2">
    <source>
        <dbReference type="ARBA" id="ARBA00008520"/>
    </source>
</evidence>
<reference evidence="4 5" key="1">
    <citation type="submission" date="2020-03" db="EMBL/GenBank/DDBJ databases">
        <title>Roseomonas selenitidurans sp. nov. isolated from urban soil.</title>
        <authorList>
            <person name="Liu H."/>
        </authorList>
    </citation>
    <scope>NUCLEOTIDE SEQUENCE [LARGE SCALE GENOMIC DNA]</scope>
    <source>
        <strain evidence="4 5">BU-1</strain>
    </source>
</reference>
<gene>
    <name evidence="4" type="ORF">HEQ75_09855</name>
</gene>
<comment type="caution">
    <text evidence="4">The sequence shown here is derived from an EMBL/GenBank/DDBJ whole genome shotgun (WGS) entry which is preliminary data.</text>
</comment>
<keyword evidence="3" id="KW-0732">Signal</keyword>
<dbReference type="SUPFAM" id="SSF53850">
    <property type="entry name" value="Periplasmic binding protein-like II"/>
    <property type="match status" value="1"/>
</dbReference>
<organism evidence="4 5">
    <name type="scientific">Falsiroseomonas selenitidurans</name>
    <dbReference type="NCBI Taxonomy" id="2716335"/>
    <lineage>
        <taxon>Bacteria</taxon>
        <taxon>Pseudomonadati</taxon>
        <taxon>Pseudomonadota</taxon>
        <taxon>Alphaproteobacteria</taxon>
        <taxon>Acetobacterales</taxon>
        <taxon>Roseomonadaceae</taxon>
        <taxon>Falsiroseomonas</taxon>
    </lineage>
</organism>
<dbReference type="Pfam" id="PF13416">
    <property type="entry name" value="SBP_bac_8"/>
    <property type="match status" value="1"/>
</dbReference>
<proteinExistence type="inferred from homology"/>
<accession>A0ABX1E6K9</accession>
<dbReference type="PANTHER" id="PTHR43649">
    <property type="entry name" value="ARABINOSE-BINDING PROTEIN-RELATED"/>
    <property type="match status" value="1"/>
</dbReference>
<dbReference type="RefSeq" id="WP_168029802.1">
    <property type="nucleotide sequence ID" value="NZ_JAAVNE010000012.1"/>
</dbReference>
<evidence type="ECO:0000313" key="4">
    <source>
        <dbReference type="EMBL" id="NKC31162.1"/>
    </source>
</evidence>
<name>A0ABX1E6K9_9PROT</name>
<dbReference type="CDD" id="cd14748">
    <property type="entry name" value="PBP2_UgpB"/>
    <property type="match status" value="1"/>
</dbReference>
<feature type="signal peptide" evidence="3">
    <location>
        <begin position="1"/>
        <end position="25"/>
    </location>
</feature>
<evidence type="ECO:0000256" key="3">
    <source>
        <dbReference type="SAM" id="SignalP"/>
    </source>
</evidence>
<evidence type="ECO:0000256" key="1">
    <source>
        <dbReference type="ARBA" id="ARBA00004418"/>
    </source>
</evidence>
<dbReference type="Gene3D" id="3.40.190.10">
    <property type="entry name" value="Periplasmic binding protein-like II"/>
    <property type="match status" value="1"/>
</dbReference>
<dbReference type="Proteomes" id="UP000787635">
    <property type="component" value="Unassembled WGS sequence"/>
</dbReference>